<dbReference type="EMBL" id="CP031194">
    <property type="protein sequence ID" value="AXG79316.1"/>
    <property type="molecule type" value="Genomic_DNA"/>
</dbReference>
<dbReference type="InterPro" id="IPR029044">
    <property type="entry name" value="Nucleotide-diphossugar_trans"/>
</dbReference>
<dbReference type="Proteomes" id="UP000253868">
    <property type="component" value="Chromosome"/>
</dbReference>
<gene>
    <name evidence="1" type="ORF">DVK44_18505</name>
</gene>
<dbReference type="KEGG" id="spad:DVK44_18505"/>
<name>A0A345HRJ2_9ACTN</name>
<reference evidence="2" key="1">
    <citation type="submission" date="2018-07" db="EMBL/GenBank/DDBJ databases">
        <authorList>
            <person name="Zhao J."/>
        </authorList>
    </citation>
    <scope>NUCLEOTIDE SEQUENCE [LARGE SCALE GENOMIC DNA]</scope>
    <source>
        <strain evidence="2">GSSD-12</strain>
    </source>
</reference>
<dbReference type="Gene3D" id="3.90.550.10">
    <property type="entry name" value="Spore Coat Polysaccharide Biosynthesis Protein SpsA, Chain A"/>
    <property type="match status" value="1"/>
</dbReference>
<accession>A0A345HRJ2</accession>
<dbReference type="OrthoDB" id="3670969at2"/>
<dbReference type="AlphaFoldDB" id="A0A345HRJ2"/>
<evidence type="ECO:0008006" key="3">
    <source>
        <dbReference type="Google" id="ProtNLM"/>
    </source>
</evidence>
<dbReference type="RefSeq" id="WP_114660649.1">
    <property type="nucleotide sequence ID" value="NZ_CP031194.1"/>
</dbReference>
<sequence>MTPKPAAAILPSRNEAATVAAVAAAVDSALDDARAVIVHADSSDTSHTADSFAAVSTLAGTVGLTGLERGKGAQILAAARLAKIADAEVVLIADTDTRDPDPAVHRALLDRVRDGAALAIADYPRHWDEANLTNHLARPLIAATTGHDVPQPLAGDLAVSREALATAVRAAAALPAELAVCTNGYGIDAFLLLTAAATGPVTSVRIDEPKRHAGSFGHLPAIFHQAVPVLLHLTAAWSRSPAPSVGRPVVYRAADRALSPDRVQTMLTALGGLAPLPDGYDGEPWPLPVAGAWRAVNSGTAPADATRQLWPHYLHRVRDWLVSGHHATTRQRAQALAAAHDRLHTVLVPAGAS</sequence>
<evidence type="ECO:0000313" key="2">
    <source>
        <dbReference type="Proteomes" id="UP000253868"/>
    </source>
</evidence>
<keyword evidence="2" id="KW-1185">Reference proteome</keyword>
<organism evidence="1 2">
    <name type="scientific">Streptomyces paludis</name>
    <dbReference type="NCBI Taxonomy" id="2282738"/>
    <lineage>
        <taxon>Bacteria</taxon>
        <taxon>Bacillati</taxon>
        <taxon>Actinomycetota</taxon>
        <taxon>Actinomycetes</taxon>
        <taxon>Kitasatosporales</taxon>
        <taxon>Streptomycetaceae</taxon>
        <taxon>Streptomyces</taxon>
    </lineage>
</organism>
<evidence type="ECO:0000313" key="1">
    <source>
        <dbReference type="EMBL" id="AXG79316.1"/>
    </source>
</evidence>
<proteinExistence type="predicted"/>
<protein>
    <recommendedName>
        <fullName evidence="3">Glycosyltransferase</fullName>
    </recommendedName>
</protein>
<dbReference type="SUPFAM" id="SSF53448">
    <property type="entry name" value="Nucleotide-diphospho-sugar transferases"/>
    <property type="match status" value="1"/>
</dbReference>